<protein>
    <submittedName>
        <fullName evidence="2">Uncharacterized protein</fullName>
    </submittedName>
</protein>
<evidence type="ECO:0000313" key="2">
    <source>
        <dbReference type="EMBL" id="KAL3685554.1"/>
    </source>
</evidence>
<gene>
    <name evidence="2" type="ORF">R1sor_003576</name>
</gene>
<dbReference type="EMBL" id="JBJQOH010000006">
    <property type="protein sequence ID" value="KAL3685554.1"/>
    <property type="molecule type" value="Genomic_DNA"/>
</dbReference>
<dbReference type="AlphaFoldDB" id="A0ABD3H5X4"/>
<feature type="compositionally biased region" description="Polar residues" evidence="1">
    <location>
        <begin position="138"/>
        <end position="153"/>
    </location>
</feature>
<keyword evidence="3" id="KW-1185">Reference proteome</keyword>
<comment type="caution">
    <text evidence="2">The sequence shown here is derived from an EMBL/GenBank/DDBJ whole genome shotgun (WGS) entry which is preliminary data.</text>
</comment>
<dbReference type="Proteomes" id="UP001633002">
    <property type="component" value="Unassembled WGS sequence"/>
</dbReference>
<evidence type="ECO:0000313" key="3">
    <source>
        <dbReference type="Proteomes" id="UP001633002"/>
    </source>
</evidence>
<organism evidence="2 3">
    <name type="scientific">Riccia sorocarpa</name>
    <dbReference type="NCBI Taxonomy" id="122646"/>
    <lineage>
        <taxon>Eukaryota</taxon>
        <taxon>Viridiplantae</taxon>
        <taxon>Streptophyta</taxon>
        <taxon>Embryophyta</taxon>
        <taxon>Marchantiophyta</taxon>
        <taxon>Marchantiopsida</taxon>
        <taxon>Marchantiidae</taxon>
        <taxon>Marchantiales</taxon>
        <taxon>Ricciaceae</taxon>
        <taxon>Riccia</taxon>
    </lineage>
</organism>
<feature type="region of interest" description="Disordered" evidence="1">
    <location>
        <begin position="138"/>
        <end position="202"/>
    </location>
</feature>
<sequence>METPLGIRNRDQKQNLVMEDHKTSTFHRRASGEMQSGRRYMSTLWRRYRDCNTLLWQCREAKSTWEKLRRILERAGQRNVLQSTLLGSIDAALSGFRTNQGVFHLTVAATQAIWKDRNQQYFRNRRSNTPIAVILKTAQQEADSQINPSANDTDWNRRLEASADLRPHPRRKRPRTWLLQSSDKSAAPKKGAGHSSDGSIHS</sequence>
<accession>A0ABD3H5X4</accession>
<feature type="compositionally biased region" description="Basic and acidic residues" evidence="1">
    <location>
        <begin position="154"/>
        <end position="167"/>
    </location>
</feature>
<name>A0ABD3H5X4_9MARC</name>
<evidence type="ECO:0000256" key="1">
    <source>
        <dbReference type="SAM" id="MobiDB-lite"/>
    </source>
</evidence>
<proteinExistence type="predicted"/>
<reference evidence="2 3" key="1">
    <citation type="submission" date="2024-09" db="EMBL/GenBank/DDBJ databases">
        <title>Chromosome-scale assembly of Riccia sorocarpa.</title>
        <authorList>
            <person name="Paukszto L."/>
        </authorList>
    </citation>
    <scope>NUCLEOTIDE SEQUENCE [LARGE SCALE GENOMIC DNA]</scope>
    <source>
        <strain evidence="2">LP-2024</strain>
        <tissue evidence="2">Aerial parts of the thallus</tissue>
    </source>
</reference>